<dbReference type="InterPro" id="IPR001214">
    <property type="entry name" value="SET_dom"/>
</dbReference>
<dbReference type="AlphaFoldDB" id="A0A0W8BZM2"/>
<dbReference type="SUPFAM" id="SSF82199">
    <property type="entry name" value="SET domain"/>
    <property type="match status" value="1"/>
</dbReference>
<feature type="domain" description="SET" evidence="2">
    <location>
        <begin position="170"/>
        <end position="291"/>
    </location>
</feature>
<evidence type="ECO:0000256" key="1">
    <source>
        <dbReference type="SAM" id="MobiDB-lite"/>
    </source>
</evidence>
<evidence type="ECO:0000313" key="3">
    <source>
        <dbReference type="EMBL" id="KUF77288.1"/>
    </source>
</evidence>
<name>A0A0W8BZM2_PHYNI</name>
<dbReference type="PROSITE" id="PS50280">
    <property type="entry name" value="SET"/>
    <property type="match status" value="1"/>
</dbReference>
<feature type="compositionally biased region" description="Pro residues" evidence="1">
    <location>
        <begin position="1"/>
        <end position="15"/>
    </location>
</feature>
<dbReference type="EMBL" id="LNFO01005613">
    <property type="protein sequence ID" value="KUF77288.1"/>
    <property type="molecule type" value="Genomic_DNA"/>
</dbReference>
<comment type="caution">
    <text evidence="3">The sequence shown here is derived from an EMBL/GenBank/DDBJ whole genome shotgun (WGS) entry which is preliminary data.</text>
</comment>
<feature type="region of interest" description="Disordered" evidence="1">
    <location>
        <begin position="1"/>
        <end position="94"/>
    </location>
</feature>
<dbReference type="SMART" id="SM00317">
    <property type="entry name" value="SET"/>
    <property type="match status" value="1"/>
</dbReference>
<feature type="compositionally biased region" description="Basic and acidic residues" evidence="1">
    <location>
        <begin position="426"/>
        <end position="455"/>
    </location>
</feature>
<sequence>MVAPATPPYTRPPHSPTTSSQVLLETPPAPLPRSQPRIPLRDRRSPRRERREATQPYHRRQNHRREAASPSLNPQGLMRTSPRSSPPSRARERRYRDRFLPADWPVRVAHLRAQYKPTGLVFPAVPHYGWCDCSEPCRVGACRNSLMQLYCTPSCCPYDAKCGNSLEESTKVYLARNTRTLQLSVVAAEDIDAGEVLGQYLGEFEHVSVDPARRPRNEGFRLMMTQRPERPSHPIRVAVNAAEMGGLMRFVNHSCSPVAQFVEVANGRRTTVIVATTEVVREGEEITVDYGGDLWFMAKLTGSTNYKFTEVQRLLSLVAKFLPLGKDEWERLASSYNSNRGRGIAEQDYESLRRKFKMLYSTRKPTGVAYMPPHSDLENTSGAMGINIVELMILMREDTERRDEVRRAEEEQRRCDDILAREMRYNAEKKKAEERRRQEKLETEERSRRDKEEACARSQELMPFISALVKKE</sequence>
<dbReference type="Gene3D" id="2.170.270.10">
    <property type="entry name" value="SET domain"/>
    <property type="match status" value="1"/>
</dbReference>
<dbReference type="Pfam" id="PF00856">
    <property type="entry name" value="SET"/>
    <property type="match status" value="1"/>
</dbReference>
<feature type="compositionally biased region" description="Low complexity" evidence="1">
    <location>
        <begin position="79"/>
        <end position="88"/>
    </location>
</feature>
<organism evidence="3 4">
    <name type="scientific">Phytophthora nicotianae</name>
    <name type="common">Potato buckeye rot agent</name>
    <name type="synonym">Phytophthora parasitica</name>
    <dbReference type="NCBI Taxonomy" id="4792"/>
    <lineage>
        <taxon>Eukaryota</taxon>
        <taxon>Sar</taxon>
        <taxon>Stramenopiles</taxon>
        <taxon>Oomycota</taxon>
        <taxon>Peronosporomycetes</taxon>
        <taxon>Peronosporales</taxon>
        <taxon>Peronosporaceae</taxon>
        <taxon>Phytophthora</taxon>
    </lineage>
</organism>
<protein>
    <submittedName>
        <fullName evidence="3">SET domain-containing protein 4</fullName>
    </submittedName>
</protein>
<accession>A0A0W8BZM2</accession>
<evidence type="ECO:0000313" key="4">
    <source>
        <dbReference type="Proteomes" id="UP000052943"/>
    </source>
</evidence>
<evidence type="ECO:0000259" key="2">
    <source>
        <dbReference type="PROSITE" id="PS50280"/>
    </source>
</evidence>
<dbReference type="STRING" id="4790.A0A0W8BZM2"/>
<feature type="compositionally biased region" description="Basic and acidic residues" evidence="1">
    <location>
        <begin position="39"/>
        <end position="53"/>
    </location>
</feature>
<dbReference type="Proteomes" id="UP000052943">
    <property type="component" value="Unassembled WGS sequence"/>
</dbReference>
<dbReference type="InterPro" id="IPR046341">
    <property type="entry name" value="SET_dom_sf"/>
</dbReference>
<dbReference type="PANTHER" id="PTHR34409:SF1">
    <property type="entry name" value="MYB-LIKE DOMAIN-CONTAINING PROTEIN"/>
    <property type="match status" value="1"/>
</dbReference>
<dbReference type="PANTHER" id="PTHR34409">
    <property type="entry name" value="SET DOMAIN-CONTAINING PROTEIN"/>
    <property type="match status" value="1"/>
</dbReference>
<proteinExistence type="predicted"/>
<gene>
    <name evidence="3" type="ORF">AM587_10005490</name>
</gene>
<reference evidence="3 4" key="1">
    <citation type="submission" date="2015-11" db="EMBL/GenBank/DDBJ databases">
        <title>Genomes and virulence difference between two physiological races of Phytophthora nicotianae.</title>
        <authorList>
            <person name="Liu H."/>
            <person name="Ma X."/>
            <person name="Yu H."/>
            <person name="Fang D."/>
            <person name="Li Y."/>
            <person name="Wang X."/>
            <person name="Wang W."/>
            <person name="Dong Y."/>
            <person name="Xiao B."/>
        </authorList>
    </citation>
    <scope>NUCLEOTIDE SEQUENCE [LARGE SCALE GENOMIC DNA]</scope>
    <source>
        <strain evidence="4">race 0</strain>
    </source>
</reference>
<feature type="region of interest" description="Disordered" evidence="1">
    <location>
        <begin position="426"/>
        <end position="457"/>
    </location>
</feature>
<dbReference type="InterPro" id="IPR049203">
    <property type="entry name" value="DUF6818"/>
</dbReference>
<dbReference type="Pfam" id="PF20681">
    <property type="entry name" value="DUF6818"/>
    <property type="match status" value="1"/>
</dbReference>